<dbReference type="EMBL" id="VDEP01000035">
    <property type="protein sequence ID" value="KAA1136665.1"/>
    <property type="molecule type" value="Genomic_DNA"/>
</dbReference>
<dbReference type="Proteomes" id="UP000325313">
    <property type="component" value="Unassembled WGS sequence"/>
</dbReference>
<organism evidence="1 2">
    <name type="scientific">Puccinia graminis f. sp. tritici</name>
    <dbReference type="NCBI Taxonomy" id="56615"/>
    <lineage>
        <taxon>Eukaryota</taxon>
        <taxon>Fungi</taxon>
        <taxon>Dikarya</taxon>
        <taxon>Basidiomycota</taxon>
        <taxon>Pucciniomycotina</taxon>
        <taxon>Pucciniomycetes</taxon>
        <taxon>Pucciniales</taxon>
        <taxon>Pucciniaceae</taxon>
        <taxon>Puccinia</taxon>
    </lineage>
</organism>
<comment type="caution">
    <text evidence="1">The sequence shown here is derived from an EMBL/GenBank/DDBJ whole genome shotgun (WGS) entry which is preliminary data.</text>
</comment>
<accession>A0A5B0SGK2</accession>
<protein>
    <submittedName>
        <fullName evidence="1">Uncharacterized protein</fullName>
    </submittedName>
</protein>
<evidence type="ECO:0000313" key="1">
    <source>
        <dbReference type="EMBL" id="KAA1136665.1"/>
    </source>
</evidence>
<evidence type="ECO:0000313" key="2">
    <source>
        <dbReference type="Proteomes" id="UP000325313"/>
    </source>
</evidence>
<proteinExistence type="predicted"/>
<gene>
    <name evidence="1" type="ORF">PGTUg99_036826</name>
</gene>
<dbReference type="PANTHER" id="PTHR46564">
    <property type="entry name" value="TRANSPOSASE"/>
    <property type="match status" value="1"/>
</dbReference>
<reference evidence="1 2" key="1">
    <citation type="submission" date="2019-05" db="EMBL/GenBank/DDBJ databases">
        <title>Emergence of the Ug99 lineage of the wheat stem rust pathogen through somatic hybridization.</title>
        <authorList>
            <person name="Li F."/>
            <person name="Upadhyaya N.M."/>
            <person name="Sperschneider J."/>
            <person name="Matny O."/>
            <person name="Nguyen-Phuc H."/>
            <person name="Mago R."/>
            <person name="Raley C."/>
            <person name="Miller M.E."/>
            <person name="Silverstein K.A.T."/>
            <person name="Henningsen E."/>
            <person name="Hirsch C.D."/>
            <person name="Visser B."/>
            <person name="Pretorius Z.A."/>
            <person name="Steffenson B.J."/>
            <person name="Schwessinger B."/>
            <person name="Dodds P.N."/>
            <person name="Figueroa M."/>
        </authorList>
    </citation>
    <scope>NUCLEOTIDE SEQUENCE [LARGE SCALE GENOMIC DNA]</scope>
    <source>
        <strain evidence="1 2">Ug99</strain>
    </source>
</reference>
<dbReference type="AlphaFoldDB" id="A0A5B0SGK2"/>
<name>A0A5B0SGK2_PUCGR</name>
<sequence>MVFRHYDASIKIATVRMSLQNHTQSFIRHSLGVTVSRQSFDRWISLFRETQRVIRDPQEYATRG</sequence>
<dbReference type="PANTHER" id="PTHR46564:SF1">
    <property type="entry name" value="TRANSPOSASE"/>
    <property type="match status" value="1"/>
</dbReference>